<dbReference type="InterPro" id="IPR003761">
    <property type="entry name" value="Exonuc_VII_S"/>
</dbReference>
<evidence type="ECO:0000256" key="1">
    <source>
        <dbReference type="ARBA" id="ARBA00009998"/>
    </source>
</evidence>
<feature type="region of interest" description="Disordered" evidence="6">
    <location>
        <begin position="54"/>
        <end position="76"/>
    </location>
</feature>
<dbReference type="EMBL" id="JAGZSV010000044">
    <property type="protein sequence ID" value="MBS6940579.1"/>
    <property type="molecule type" value="Genomic_DNA"/>
</dbReference>
<dbReference type="SUPFAM" id="SSF116842">
    <property type="entry name" value="XseB-like"/>
    <property type="match status" value="1"/>
</dbReference>
<dbReference type="AlphaFoldDB" id="A0A943Z7E7"/>
<name>A0A943Z7E7_9ACTN</name>
<dbReference type="GO" id="GO:0009318">
    <property type="term" value="C:exodeoxyribonuclease VII complex"/>
    <property type="evidence" value="ECO:0007669"/>
    <property type="project" value="InterPro"/>
</dbReference>
<accession>A0A943Z7E7</accession>
<protein>
    <submittedName>
        <fullName evidence="7">Exodeoxyribonuclease VII small subunit</fullName>
    </submittedName>
</protein>
<dbReference type="Gene3D" id="1.10.287.1040">
    <property type="entry name" value="Exonuclease VII, small subunit"/>
    <property type="match status" value="1"/>
</dbReference>
<reference evidence="7" key="1">
    <citation type="submission" date="2021-02" db="EMBL/GenBank/DDBJ databases">
        <title>Infant gut strain persistence is associated with maternal origin, phylogeny, and functional potential including surface adhesion and iron acquisition.</title>
        <authorList>
            <person name="Lou Y.C."/>
        </authorList>
    </citation>
    <scope>NUCLEOTIDE SEQUENCE</scope>
    <source>
        <strain evidence="7">L2_039_000G1_dasL2_039_000G1_concoct_11</strain>
    </source>
</reference>
<evidence type="ECO:0000256" key="5">
    <source>
        <dbReference type="ARBA" id="ARBA00022839"/>
    </source>
</evidence>
<evidence type="ECO:0000256" key="4">
    <source>
        <dbReference type="ARBA" id="ARBA00022801"/>
    </source>
</evidence>
<keyword evidence="5" id="KW-0269">Exonuclease</keyword>
<dbReference type="Pfam" id="PF02609">
    <property type="entry name" value="Exonuc_VII_S"/>
    <property type="match status" value="1"/>
</dbReference>
<dbReference type="InterPro" id="IPR037004">
    <property type="entry name" value="Exonuc_VII_ssu_sf"/>
</dbReference>
<evidence type="ECO:0000313" key="7">
    <source>
        <dbReference type="EMBL" id="MBS6940579.1"/>
    </source>
</evidence>
<comment type="caution">
    <text evidence="7">The sequence shown here is derived from an EMBL/GenBank/DDBJ whole genome shotgun (WGS) entry which is preliminary data.</text>
</comment>
<evidence type="ECO:0000256" key="2">
    <source>
        <dbReference type="ARBA" id="ARBA00022490"/>
    </source>
</evidence>
<sequence length="76" mass="8373">MARNEQTRSDFGEIRARLDEIASQVRDDELPLDAAFDLYDEAVKLGMKAAELLETADGGDAAKPDSEPMSDDEEAR</sequence>
<dbReference type="GO" id="GO:0008855">
    <property type="term" value="F:exodeoxyribonuclease VII activity"/>
    <property type="evidence" value="ECO:0007669"/>
    <property type="project" value="InterPro"/>
</dbReference>
<dbReference type="Proteomes" id="UP000727506">
    <property type="component" value="Unassembled WGS sequence"/>
</dbReference>
<evidence type="ECO:0000256" key="6">
    <source>
        <dbReference type="SAM" id="MobiDB-lite"/>
    </source>
</evidence>
<proteinExistence type="inferred from homology"/>
<organism evidence="7 8">
    <name type="scientific">Slackia piriformis</name>
    <dbReference type="NCBI Taxonomy" id="626934"/>
    <lineage>
        <taxon>Bacteria</taxon>
        <taxon>Bacillati</taxon>
        <taxon>Actinomycetota</taxon>
        <taxon>Coriobacteriia</taxon>
        <taxon>Eggerthellales</taxon>
        <taxon>Eggerthellaceae</taxon>
        <taxon>Slackia</taxon>
    </lineage>
</organism>
<keyword evidence="4" id="KW-0378">Hydrolase</keyword>
<evidence type="ECO:0000313" key="8">
    <source>
        <dbReference type="Proteomes" id="UP000727506"/>
    </source>
</evidence>
<evidence type="ECO:0000256" key="3">
    <source>
        <dbReference type="ARBA" id="ARBA00022722"/>
    </source>
</evidence>
<keyword evidence="2" id="KW-0963">Cytoplasm</keyword>
<dbReference type="GO" id="GO:0006308">
    <property type="term" value="P:DNA catabolic process"/>
    <property type="evidence" value="ECO:0007669"/>
    <property type="project" value="InterPro"/>
</dbReference>
<comment type="similarity">
    <text evidence="1">Belongs to the XseB family.</text>
</comment>
<keyword evidence="3" id="KW-0540">Nuclease</keyword>
<gene>
    <name evidence="7" type="ORF">KH142_03680</name>
</gene>